<dbReference type="RefSeq" id="WP_415863503.1">
    <property type="nucleotide sequence ID" value="NZ_CP134536.1"/>
</dbReference>
<name>A0ABY9Y5Y0_9FLAO</name>
<evidence type="ECO:0000256" key="1">
    <source>
        <dbReference type="SAM" id="SignalP"/>
    </source>
</evidence>
<proteinExistence type="predicted"/>
<keyword evidence="3" id="KW-1185">Reference proteome</keyword>
<evidence type="ECO:0000313" key="2">
    <source>
        <dbReference type="EMBL" id="WNH13530.1"/>
    </source>
</evidence>
<evidence type="ECO:0000313" key="3">
    <source>
        <dbReference type="Proteomes" id="UP001303407"/>
    </source>
</evidence>
<accession>A0ABY9Y5Y0</accession>
<sequence length="265" mass="30944">MKTTNRFFAAFIIMLLLFSTSIISAQDDEKRPMYYTVTTMYWDSDSDMSMDDWKAGEKEYMEKVTSKNEHISGAWYYTHLLTPNSNEVLYVQGYPSWEAIDLSGARSAELEKEAWPEEEARKSFLKKMGSAYADFHSDEIYAILPGAKVVSEELSDDAILYIRKNKRAFPEDGTMEELRDFSKRMVENVINKNDYLKGYYPCQHAWGSDRRDFIQAFMLDSMDDLSKMFDKNRELMKEAFSKEEGKSMGKYFKSHGDYIYAIVKL</sequence>
<feature type="chain" id="PRO_5046527391" evidence="1">
    <location>
        <begin position="26"/>
        <end position="265"/>
    </location>
</feature>
<dbReference type="EMBL" id="CP134536">
    <property type="protein sequence ID" value="WNH13530.1"/>
    <property type="molecule type" value="Genomic_DNA"/>
</dbReference>
<organism evidence="2 3">
    <name type="scientific">Thalassobellus suaedae</name>
    <dbReference type="NCBI Taxonomy" id="3074124"/>
    <lineage>
        <taxon>Bacteria</taxon>
        <taxon>Pseudomonadati</taxon>
        <taxon>Bacteroidota</taxon>
        <taxon>Flavobacteriia</taxon>
        <taxon>Flavobacteriales</taxon>
        <taxon>Flavobacteriaceae</taxon>
        <taxon>Thalassobellus</taxon>
    </lineage>
</organism>
<gene>
    <name evidence="2" type="ORF">RHP49_04560</name>
</gene>
<dbReference type="Proteomes" id="UP001303407">
    <property type="component" value="Chromosome"/>
</dbReference>
<reference evidence="2 3" key="1">
    <citation type="submission" date="2023-09" db="EMBL/GenBank/DDBJ databases">
        <title>Thalassobella suaedae gen. nov., sp. nov., a marine bacterium of the family Flavobacteriaceae isolated from a halophyte Suaeda japonica.</title>
        <authorList>
            <person name="Lee S.Y."/>
            <person name="Hwang C.Y."/>
        </authorList>
    </citation>
    <scope>NUCLEOTIDE SEQUENCE [LARGE SCALE GENOMIC DNA]</scope>
    <source>
        <strain evidence="2 3">HL-DH10</strain>
    </source>
</reference>
<feature type="signal peptide" evidence="1">
    <location>
        <begin position="1"/>
        <end position="25"/>
    </location>
</feature>
<protein>
    <submittedName>
        <fullName evidence="2">Uncharacterized protein</fullName>
    </submittedName>
</protein>
<keyword evidence="1" id="KW-0732">Signal</keyword>